<evidence type="ECO:0000256" key="10">
    <source>
        <dbReference type="ARBA" id="ARBA00023277"/>
    </source>
</evidence>
<dbReference type="GeneTree" id="ENSGT00940000165474"/>
<keyword evidence="9 11" id="KW-0325">Glycoprotein</keyword>
<dbReference type="InParanoid" id="H2ZVS3"/>
<sequence length="256" mass="30488">MQKQRKSSLREACNTYNLSTSKSFKNVVTGQLFVEHTHKLIYCEVPKVGCTNWKKIIGRLVMNISRKAKTFEHNTVHTNPLIQNLQVYPREQQEAMLKSYTKVMFTRNPLERLVSAYRDKFCHSQVYFSRRIATRIKQMYRNKKKMTGKVSFGEFVQFLLDTHDEDVHWNQMVKLCDPCNIQYDFIGWYDTIEKDTNNILRFIGAPEDLRYPGFKEYDTEKRINLGLIDKLLRNLTMQQIAGLYELYKYDFLVLDY</sequence>
<dbReference type="GO" id="GO:0030166">
    <property type="term" value="P:proteoglycan biosynthetic process"/>
    <property type="evidence" value="ECO:0007669"/>
    <property type="project" value="TreeGrafter"/>
</dbReference>
<evidence type="ECO:0000256" key="7">
    <source>
        <dbReference type="ARBA" id="ARBA00023034"/>
    </source>
</evidence>
<keyword evidence="3 11" id="KW-0808">Transferase</keyword>
<proteinExistence type="inferred from homology"/>
<evidence type="ECO:0000256" key="8">
    <source>
        <dbReference type="ARBA" id="ARBA00023136"/>
    </source>
</evidence>
<keyword evidence="10 11" id="KW-0119">Carbohydrate metabolism</keyword>
<dbReference type="InterPro" id="IPR018011">
    <property type="entry name" value="Carb_sulfotrans_8-10"/>
</dbReference>
<evidence type="ECO:0000256" key="1">
    <source>
        <dbReference type="ARBA" id="ARBA00004323"/>
    </source>
</evidence>
<dbReference type="GO" id="GO:0008146">
    <property type="term" value="F:sulfotransferase activity"/>
    <property type="evidence" value="ECO:0007669"/>
    <property type="project" value="InterPro"/>
</dbReference>
<keyword evidence="5 11" id="KW-0735">Signal-anchor</keyword>
<keyword evidence="4" id="KW-0812">Transmembrane</keyword>
<dbReference type="PANTHER" id="PTHR12137">
    <property type="entry name" value="CARBOHYDRATE SULFOTRANSFERASE"/>
    <property type="match status" value="1"/>
</dbReference>
<dbReference type="EMBL" id="AFYH01254613">
    <property type="status" value="NOT_ANNOTATED_CDS"/>
    <property type="molecule type" value="Genomic_DNA"/>
</dbReference>
<gene>
    <name evidence="12" type="primary">LOC102353008</name>
</gene>
<dbReference type="SUPFAM" id="SSF52540">
    <property type="entry name" value="P-loop containing nucleoside triphosphate hydrolases"/>
    <property type="match status" value="1"/>
</dbReference>
<keyword evidence="8" id="KW-0472">Membrane</keyword>
<dbReference type="OMA" id="RITKNTC"/>
<keyword evidence="6" id="KW-1133">Transmembrane helix</keyword>
<dbReference type="HOGENOM" id="CLU_043398_0_1_1"/>
<evidence type="ECO:0000256" key="5">
    <source>
        <dbReference type="ARBA" id="ARBA00022968"/>
    </source>
</evidence>
<dbReference type="Pfam" id="PF03567">
    <property type="entry name" value="Sulfotransfer_2"/>
    <property type="match status" value="1"/>
</dbReference>
<reference evidence="12" key="3">
    <citation type="submission" date="2025-09" db="UniProtKB">
        <authorList>
            <consortium name="Ensembl"/>
        </authorList>
    </citation>
    <scope>IDENTIFICATION</scope>
</reference>
<evidence type="ECO:0000256" key="3">
    <source>
        <dbReference type="ARBA" id="ARBA00022679"/>
    </source>
</evidence>
<evidence type="ECO:0000313" key="13">
    <source>
        <dbReference type="Proteomes" id="UP000008672"/>
    </source>
</evidence>
<dbReference type="PANTHER" id="PTHR12137:SF15">
    <property type="entry name" value="CARBOHYDRATE SULFOTRANSFERASE"/>
    <property type="match status" value="1"/>
</dbReference>
<protein>
    <recommendedName>
        <fullName evidence="11">Carbohydrate sulfotransferase</fullName>
        <ecNumber evidence="11">2.8.2.-</ecNumber>
    </recommendedName>
</protein>
<dbReference type="Proteomes" id="UP000008672">
    <property type="component" value="Unassembled WGS sequence"/>
</dbReference>
<dbReference type="EC" id="2.8.2.-" evidence="11"/>
<organism evidence="12 13">
    <name type="scientific">Latimeria chalumnae</name>
    <name type="common">Coelacanth</name>
    <dbReference type="NCBI Taxonomy" id="7897"/>
    <lineage>
        <taxon>Eukaryota</taxon>
        <taxon>Metazoa</taxon>
        <taxon>Chordata</taxon>
        <taxon>Craniata</taxon>
        <taxon>Vertebrata</taxon>
        <taxon>Euteleostomi</taxon>
        <taxon>Coelacanthiformes</taxon>
        <taxon>Coelacanthidae</taxon>
        <taxon>Latimeria</taxon>
    </lineage>
</organism>
<dbReference type="GO" id="GO:0016051">
    <property type="term" value="P:carbohydrate biosynthetic process"/>
    <property type="evidence" value="ECO:0007669"/>
    <property type="project" value="InterPro"/>
</dbReference>
<evidence type="ECO:0000256" key="9">
    <source>
        <dbReference type="ARBA" id="ARBA00023180"/>
    </source>
</evidence>
<name>H2ZVS3_LATCH</name>
<accession>H2ZVS3</accession>
<evidence type="ECO:0000313" key="12">
    <source>
        <dbReference type="Ensembl" id="ENSLACP00000001494.1"/>
    </source>
</evidence>
<dbReference type="eggNOG" id="KOG4651">
    <property type="taxonomic scope" value="Eukaryota"/>
</dbReference>
<dbReference type="STRING" id="7897.ENSLACP00000001494"/>
<evidence type="ECO:0000256" key="11">
    <source>
        <dbReference type="RuleBase" id="RU364020"/>
    </source>
</evidence>
<evidence type="ECO:0000256" key="2">
    <source>
        <dbReference type="ARBA" id="ARBA00006339"/>
    </source>
</evidence>
<evidence type="ECO:0000256" key="6">
    <source>
        <dbReference type="ARBA" id="ARBA00022989"/>
    </source>
</evidence>
<dbReference type="InterPro" id="IPR027417">
    <property type="entry name" value="P-loop_NTPase"/>
</dbReference>
<comment type="subcellular location">
    <subcellularLocation>
        <location evidence="1 11">Golgi apparatus membrane</location>
        <topology evidence="1 11">Single-pass type II membrane protein</topology>
    </subcellularLocation>
</comment>
<dbReference type="InterPro" id="IPR005331">
    <property type="entry name" value="Sulfotransferase"/>
</dbReference>
<dbReference type="Gene3D" id="3.40.50.300">
    <property type="entry name" value="P-loop containing nucleotide triphosphate hydrolases"/>
    <property type="match status" value="1"/>
</dbReference>
<keyword evidence="13" id="KW-1185">Reference proteome</keyword>
<reference evidence="12" key="2">
    <citation type="submission" date="2025-08" db="UniProtKB">
        <authorList>
            <consortium name="Ensembl"/>
        </authorList>
    </citation>
    <scope>IDENTIFICATION</scope>
</reference>
<evidence type="ECO:0000256" key="4">
    <source>
        <dbReference type="ARBA" id="ARBA00022692"/>
    </source>
</evidence>
<dbReference type="Ensembl" id="ENSLACT00000001507.1">
    <property type="protein sequence ID" value="ENSLACP00000001494.1"/>
    <property type="gene ID" value="ENSLACG00000001338.1"/>
</dbReference>
<reference evidence="13" key="1">
    <citation type="submission" date="2011-08" db="EMBL/GenBank/DDBJ databases">
        <title>The draft genome of Latimeria chalumnae.</title>
        <authorList>
            <person name="Di Palma F."/>
            <person name="Alfoldi J."/>
            <person name="Johnson J."/>
            <person name="Berlin A."/>
            <person name="Gnerre S."/>
            <person name="Jaffe D."/>
            <person name="MacCallum I."/>
            <person name="Young S."/>
            <person name="Walker B.J."/>
            <person name="Lander E."/>
            <person name="Lindblad-Toh K."/>
        </authorList>
    </citation>
    <scope>NUCLEOTIDE SEQUENCE [LARGE SCALE GENOMIC DNA]</scope>
    <source>
        <strain evidence="13">Wild caught</strain>
    </source>
</reference>
<dbReference type="AlphaFoldDB" id="H2ZVS3"/>
<comment type="similarity">
    <text evidence="2 11">Belongs to the sulfotransferase 2 family.</text>
</comment>
<dbReference type="GO" id="GO:0000139">
    <property type="term" value="C:Golgi membrane"/>
    <property type="evidence" value="ECO:0007669"/>
    <property type="project" value="UniProtKB-SubCell"/>
</dbReference>
<keyword evidence="7 11" id="KW-0333">Golgi apparatus</keyword>